<keyword evidence="4" id="KW-0479">Metal-binding</keyword>
<dbReference type="InterPro" id="IPR036396">
    <property type="entry name" value="Cyt_P450_sf"/>
</dbReference>
<evidence type="ECO:0000256" key="1">
    <source>
        <dbReference type="ARBA" id="ARBA00001971"/>
    </source>
</evidence>
<dbReference type="GeneID" id="113737052"/>
<dbReference type="Proteomes" id="UP001652660">
    <property type="component" value="Chromosome 3e"/>
</dbReference>
<comment type="cofactor">
    <cofactor evidence="1">
        <name>heme</name>
        <dbReference type="ChEBI" id="CHEBI:30413"/>
    </cofactor>
</comment>
<organism evidence="6 7">
    <name type="scientific">Coffea arabica</name>
    <name type="common">Arabian coffee</name>
    <dbReference type="NCBI Taxonomy" id="13443"/>
    <lineage>
        <taxon>Eukaryota</taxon>
        <taxon>Viridiplantae</taxon>
        <taxon>Streptophyta</taxon>
        <taxon>Embryophyta</taxon>
        <taxon>Tracheophyta</taxon>
        <taxon>Spermatophyta</taxon>
        <taxon>Magnoliopsida</taxon>
        <taxon>eudicotyledons</taxon>
        <taxon>Gunneridae</taxon>
        <taxon>Pentapetalae</taxon>
        <taxon>asterids</taxon>
        <taxon>lamiids</taxon>
        <taxon>Gentianales</taxon>
        <taxon>Rubiaceae</taxon>
        <taxon>Ixoroideae</taxon>
        <taxon>Gardenieae complex</taxon>
        <taxon>Bertiereae - Coffeeae clade</taxon>
        <taxon>Coffeeae</taxon>
        <taxon>Coffea</taxon>
    </lineage>
</organism>
<dbReference type="RefSeq" id="XP_071900807.1">
    <property type="nucleotide sequence ID" value="XM_072044706.1"/>
</dbReference>
<dbReference type="PANTHER" id="PTHR47955">
    <property type="entry name" value="CYTOCHROME P450 FAMILY 71 PROTEIN"/>
    <property type="match status" value="1"/>
</dbReference>
<gene>
    <name evidence="7" type="primary">LOC113737052</name>
</gene>
<dbReference type="PANTHER" id="PTHR47955:SF15">
    <property type="entry name" value="CYTOCHROME P450 71A2-LIKE"/>
    <property type="match status" value="1"/>
</dbReference>
<accession>A0ABM4U0K0</accession>
<name>A0ABM4U0K0_COFAR</name>
<evidence type="ECO:0000256" key="5">
    <source>
        <dbReference type="ARBA" id="ARBA00023004"/>
    </source>
</evidence>
<protein>
    <submittedName>
        <fullName evidence="7">Norfluorocurarine oxidase-like isoform X1</fullName>
    </submittedName>
</protein>
<keyword evidence="3" id="KW-0349">Heme</keyword>
<comment type="similarity">
    <text evidence="2">Belongs to the cytochrome P450 family.</text>
</comment>
<keyword evidence="5" id="KW-0408">Iron</keyword>
<dbReference type="Gene3D" id="1.10.630.10">
    <property type="entry name" value="Cytochrome P450"/>
    <property type="match status" value="1"/>
</dbReference>
<proteinExistence type="inferred from homology"/>
<evidence type="ECO:0000256" key="2">
    <source>
        <dbReference type="ARBA" id="ARBA00010617"/>
    </source>
</evidence>
<reference evidence="7" key="1">
    <citation type="submission" date="2025-08" db="UniProtKB">
        <authorList>
            <consortium name="RefSeq"/>
        </authorList>
    </citation>
    <scope>IDENTIFICATION</scope>
    <source>
        <tissue evidence="7">Leaves</tissue>
    </source>
</reference>
<sequence length="157" mass="17750">MLLHLGSKPVLVASSSDTAARQIMKTHDLFFVNRPESSIADRLFHGSKDVAFSPYGNYISWLAWVNRFNGLDSKVEKSVKQIDRFLEGVIEEHIKKGKGEAESDCTTVARCQDFVDNLIEIKKENTMGFALDRDAMKAIILVKFSSHLFTLVVNLWD</sequence>
<dbReference type="SUPFAM" id="SSF48264">
    <property type="entry name" value="Cytochrome P450"/>
    <property type="match status" value="1"/>
</dbReference>
<evidence type="ECO:0000256" key="3">
    <source>
        <dbReference type="ARBA" id="ARBA00022617"/>
    </source>
</evidence>
<evidence type="ECO:0000313" key="6">
    <source>
        <dbReference type="Proteomes" id="UP001652660"/>
    </source>
</evidence>
<evidence type="ECO:0000256" key="4">
    <source>
        <dbReference type="ARBA" id="ARBA00022723"/>
    </source>
</evidence>
<evidence type="ECO:0000313" key="7">
    <source>
        <dbReference type="RefSeq" id="XP_071900807.1"/>
    </source>
</evidence>
<keyword evidence="6" id="KW-1185">Reference proteome</keyword>